<dbReference type="Proteomes" id="UP000219799">
    <property type="component" value="Chromosome 3"/>
</dbReference>
<dbReference type="VEuPathDB" id="PlasmoDB:PmUG01_03016500"/>
<protein>
    <recommendedName>
        <fullName evidence="2">RNase NYN domain-containing protein</fullName>
    </recommendedName>
</protein>
<feature type="compositionally biased region" description="Basic and acidic residues" evidence="1">
    <location>
        <begin position="393"/>
        <end position="409"/>
    </location>
</feature>
<feature type="region of interest" description="Disordered" evidence="1">
    <location>
        <begin position="100"/>
        <end position="120"/>
    </location>
</feature>
<feature type="region of interest" description="Disordered" evidence="1">
    <location>
        <begin position="390"/>
        <end position="409"/>
    </location>
</feature>
<feature type="compositionally biased region" description="Low complexity" evidence="1">
    <location>
        <begin position="105"/>
        <end position="118"/>
    </location>
</feature>
<evidence type="ECO:0000313" key="3">
    <source>
        <dbReference type="EMBL" id="SBT70353.1"/>
    </source>
</evidence>
<feature type="compositionally biased region" description="Basic and acidic residues" evidence="1">
    <location>
        <begin position="210"/>
        <end position="236"/>
    </location>
</feature>
<evidence type="ECO:0000259" key="2">
    <source>
        <dbReference type="Pfam" id="PF11977"/>
    </source>
</evidence>
<dbReference type="Gene3D" id="3.40.50.11980">
    <property type="match status" value="1"/>
</dbReference>
<organism evidence="3 4">
    <name type="scientific">Plasmodium malariae</name>
    <dbReference type="NCBI Taxonomy" id="5858"/>
    <lineage>
        <taxon>Eukaryota</taxon>
        <taxon>Sar</taxon>
        <taxon>Alveolata</taxon>
        <taxon>Apicomplexa</taxon>
        <taxon>Aconoidasida</taxon>
        <taxon>Haemosporida</taxon>
        <taxon>Plasmodiidae</taxon>
        <taxon>Plasmodium</taxon>
        <taxon>Plasmodium (Plasmodium)</taxon>
    </lineage>
</organism>
<feature type="region of interest" description="Disordered" evidence="1">
    <location>
        <begin position="205"/>
        <end position="238"/>
    </location>
</feature>
<dbReference type="AlphaFoldDB" id="A0A1C3KA09"/>
<dbReference type="Pfam" id="PF11977">
    <property type="entry name" value="RNase_Zc3h12a"/>
    <property type="match status" value="1"/>
</dbReference>
<evidence type="ECO:0000313" key="4">
    <source>
        <dbReference type="Proteomes" id="UP000219799"/>
    </source>
</evidence>
<dbReference type="InterPro" id="IPR021869">
    <property type="entry name" value="RNase_Zc3h12_NYN"/>
</dbReference>
<gene>
    <name evidence="3" type="primary">PmlGA01_030008400</name>
    <name evidence="3" type="ORF">PMLGA01_030008400</name>
</gene>
<reference evidence="3 4" key="1">
    <citation type="submission" date="2016-06" db="EMBL/GenBank/DDBJ databases">
        <authorList>
            <consortium name="Pathogen Informatics"/>
        </authorList>
    </citation>
    <scope>NUCLEOTIDE SEQUENCE [LARGE SCALE GENOMIC DNA]</scope>
    <source>
        <strain evidence="3">PmlGA01</strain>
    </source>
</reference>
<accession>A0A1C3KA09</accession>
<dbReference type="EMBL" id="LT594491">
    <property type="protein sequence ID" value="SBT70353.1"/>
    <property type="molecule type" value="Genomic_DNA"/>
</dbReference>
<feature type="domain" description="RNase NYN" evidence="2">
    <location>
        <begin position="586"/>
        <end position="750"/>
    </location>
</feature>
<name>A0A1C3KA09_PLAMA</name>
<sequence length="771" mass="89029">MIKKKKKEVKNVVFPSDIKLIYGSLSKVKKKKSWKKIGNKYTTLFNKNMYNVVMLYYELYFYNNIDNFEIDVNFYEIYKDLICLIDELFSLHNEDIEKDKKMNSRSHSSSCSGNNNTNERTEKGVDDVVHTLCDVLDYKFLQGDSNTLYLNFKKMKMKYYSVEFDMNFSCGFYKNDDNILFEGLNIYADNSGCRTVVGTVKDTHGGTAAEARDDHKNINKRDDSKLNNDNDGDRNSAHKCGRTNGLNCSCTSGLNSRRCGKDNDHLLLCSGGRKKGGVKSCEAKQWYYKKKDESKREDCCVSEKSKGTNVFEETGRVRYNISNYHNNSDDRLSLEQKNFEIMNELRTEETIFINNEDYIKKDRKMCYDILYKEQPYKALLLKDRLHLSSSDEMGNHDEMDSNGKMGNNDRMDSNGKMGSLGKMVNHGKMESYGKTCSRDDERYRGWKRSAIIRTTSDSAISRIVNAYCSTNDLDSPKSAHFGTVEVSKKVGMLNCDVANTKKENPMIDNYFSEKGKSICIPKEILNITSLLSSGGLSSFNIKDMNKVNFFYGYNNTKKDFYNYCYSYLIRIRDGFDIIPMEGFKFRSIIIDGANVCARVINNSTILSNSFSCNDNATVVYDCYLLQEIYLFFKKKNAEDILIVLNSVTQKGDEFFLGNKKLFNYSYLENLIKLNVVLISNEKFYHSRKGNIVRRRTYDDVLILEVAAHRKGCVISNDNFKDVEKLKSHKDIKNIISYYVIKHSYDKNKGFCLDLTKKPLKFILNSLFQKIT</sequence>
<proteinExistence type="predicted"/>
<evidence type="ECO:0000256" key="1">
    <source>
        <dbReference type="SAM" id="MobiDB-lite"/>
    </source>
</evidence>